<dbReference type="PANTHER" id="PTHR34212:SF1">
    <property type="entry name" value="OS06G0106900 PROTEIN"/>
    <property type="match status" value="1"/>
</dbReference>
<sequence>MQHSENSQSLQVAASSSFVASGPVLRKEKKKQSKEDRDRQKQIEKKRRRLEKALATSAAIRLELEKKKQRKREEEQRLDEESAALAEAVALYVLLDEDREGVTHLGTYTEIDFRRLSMLSRSTDNRAETVIGMPHVSSYGHFDSAISPGFRCHSSFAYAFINGSGSNESLQSFRPKDEFVYSLNQSNQRADRSTYEGSRECVENSRELRVQMCQGKVSNSSVIVDPSSKSMTMHTVVDKKIYSIDAGQNLLGALVIESLD</sequence>
<comment type="caution">
    <text evidence="2">The sequence shown here is derived from an EMBL/GenBank/DDBJ whole genome shotgun (WGS) entry which is preliminary data.</text>
</comment>
<protein>
    <submittedName>
        <fullName evidence="2">Uncharacterized protein</fullName>
    </submittedName>
</protein>
<feature type="compositionally biased region" description="Basic and acidic residues" evidence="1">
    <location>
        <begin position="33"/>
        <end position="43"/>
    </location>
</feature>
<evidence type="ECO:0000313" key="2">
    <source>
        <dbReference type="EMBL" id="KAH7442620.1"/>
    </source>
</evidence>
<dbReference type="AlphaFoldDB" id="A0A8T2V5Y6"/>
<keyword evidence="3" id="KW-1185">Reference proteome</keyword>
<proteinExistence type="predicted"/>
<dbReference type="EMBL" id="CM035408">
    <property type="protein sequence ID" value="KAH7442620.1"/>
    <property type="molecule type" value="Genomic_DNA"/>
</dbReference>
<name>A0A8T2V5Y6_CERRI</name>
<evidence type="ECO:0000313" key="3">
    <source>
        <dbReference type="Proteomes" id="UP000825935"/>
    </source>
</evidence>
<dbReference type="PANTHER" id="PTHR34212">
    <property type="entry name" value="OS02G0104200 PROTEIN"/>
    <property type="match status" value="1"/>
</dbReference>
<dbReference type="Proteomes" id="UP000825935">
    <property type="component" value="Chromosome 3"/>
</dbReference>
<feature type="region of interest" description="Disordered" evidence="1">
    <location>
        <begin position="21"/>
        <end position="48"/>
    </location>
</feature>
<accession>A0A8T2V5Y6</accession>
<evidence type="ECO:0000256" key="1">
    <source>
        <dbReference type="SAM" id="MobiDB-lite"/>
    </source>
</evidence>
<dbReference type="OrthoDB" id="1939301at2759"/>
<reference evidence="2" key="1">
    <citation type="submission" date="2021-08" db="EMBL/GenBank/DDBJ databases">
        <title>WGS assembly of Ceratopteris richardii.</title>
        <authorList>
            <person name="Marchant D.B."/>
            <person name="Chen G."/>
            <person name="Jenkins J."/>
            <person name="Shu S."/>
            <person name="Leebens-Mack J."/>
            <person name="Grimwood J."/>
            <person name="Schmutz J."/>
            <person name="Soltis P."/>
            <person name="Soltis D."/>
            <person name="Chen Z.-H."/>
        </authorList>
    </citation>
    <scope>NUCLEOTIDE SEQUENCE</scope>
    <source>
        <strain evidence="2">Whitten #5841</strain>
        <tissue evidence="2">Leaf</tissue>
    </source>
</reference>
<gene>
    <name evidence="2" type="ORF">KP509_03G096800</name>
</gene>
<dbReference type="EMBL" id="CM035408">
    <property type="protein sequence ID" value="KAH7442621.1"/>
    <property type="molecule type" value="Genomic_DNA"/>
</dbReference>
<organism evidence="2 3">
    <name type="scientific">Ceratopteris richardii</name>
    <name type="common">Triangle waterfern</name>
    <dbReference type="NCBI Taxonomy" id="49495"/>
    <lineage>
        <taxon>Eukaryota</taxon>
        <taxon>Viridiplantae</taxon>
        <taxon>Streptophyta</taxon>
        <taxon>Embryophyta</taxon>
        <taxon>Tracheophyta</taxon>
        <taxon>Polypodiopsida</taxon>
        <taxon>Polypodiidae</taxon>
        <taxon>Polypodiales</taxon>
        <taxon>Pteridineae</taxon>
        <taxon>Pteridaceae</taxon>
        <taxon>Parkerioideae</taxon>
        <taxon>Ceratopteris</taxon>
    </lineage>
</organism>